<proteinExistence type="predicted"/>
<sequence>MLPRIEPFLSLFLTLASLASVARSVPITCPTTTGSLEDLVKCFESLTIPRDYYTCTTYANAQPQTSELTGWTDAITRLLNADGTCALPPNSPISSSYTVSRFTDGLTRDPFCVLHETNAVVTPTRGTRFEKGWGVFIVPANNVPSIRPLHFSAPHPLFDTGTLAQAASTLKRTVSKSFLIEGRHRHALSSVSAGGSCFESCQGPEYDRTDGAHDNREPFHLAMGAIRAWQNAHGGCPLTSCAYIQWHGKNDATCAADHVFLSSGFDSGPPAGSSSGNCYSDPDLPVNRIKTQLNGWFPPPRHHATPADDPSCTKLTATDNIFGRLVNGVPDADFVHIEQDSVSREEASWGRWANVILGAFS</sequence>
<evidence type="ECO:0000256" key="1">
    <source>
        <dbReference type="SAM" id="SignalP"/>
    </source>
</evidence>
<comment type="caution">
    <text evidence="2">The sequence shown here is derived from an EMBL/GenBank/DDBJ whole genome shotgun (WGS) entry which is preliminary data.</text>
</comment>
<dbReference type="AlphaFoldDB" id="A0A9W8MU19"/>
<gene>
    <name evidence="2" type="ORF">NLJ89_g8917</name>
</gene>
<evidence type="ECO:0000313" key="2">
    <source>
        <dbReference type="EMBL" id="KAJ3502373.1"/>
    </source>
</evidence>
<name>A0A9W8MU19_9AGAR</name>
<organism evidence="2 3">
    <name type="scientific">Agrocybe chaxingu</name>
    <dbReference type="NCBI Taxonomy" id="84603"/>
    <lineage>
        <taxon>Eukaryota</taxon>
        <taxon>Fungi</taxon>
        <taxon>Dikarya</taxon>
        <taxon>Basidiomycota</taxon>
        <taxon>Agaricomycotina</taxon>
        <taxon>Agaricomycetes</taxon>
        <taxon>Agaricomycetidae</taxon>
        <taxon>Agaricales</taxon>
        <taxon>Agaricineae</taxon>
        <taxon>Strophariaceae</taxon>
        <taxon>Agrocybe</taxon>
    </lineage>
</organism>
<keyword evidence="3" id="KW-1185">Reference proteome</keyword>
<feature type="chain" id="PRO_5040982951" evidence="1">
    <location>
        <begin position="25"/>
        <end position="361"/>
    </location>
</feature>
<accession>A0A9W8MU19</accession>
<evidence type="ECO:0000313" key="3">
    <source>
        <dbReference type="Proteomes" id="UP001148786"/>
    </source>
</evidence>
<dbReference type="Proteomes" id="UP001148786">
    <property type="component" value="Unassembled WGS sequence"/>
</dbReference>
<keyword evidence="1" id="KW-0732">Signal</keyword>
<dbReference type="EMBL" id="JANKHO010001291">
    <property type="protein sequence ID" value="KAJ3502373.1"/>
    <property type="molecule type" value="Genomic_DNA"/>
</dbReference>
<reference evidence="2" key="1">
    <citation type="submission" date="2022-07" db="EMBL/GenBank/DDBJ databases">
        <title>Genome Sequence of Agrocybe chaxingu.</title>
        <authorList>
            <person name="Buettner E."/>
        </authorList>
    </citation>
    <scope>NUCLEOTIDE SEQUENCE</scope>
    <source>
        <strain evidence="2">MP-N11</strain>
    </source>
</reference>
<dbReference type="OrthoDB" id="5803672at2759"/>
<feature type="signal peptide" evidence="1">
    <location>
        <begin position="1"/>
        <end position="24"/>
    </location>
</feature>
<protein>
    <submittedName>
        <fullName evidence="2">Uncharacterized protein</fullName>
    </submittedName>
</protein>